<protein>
    <submittedName>
        <fullName evidence="1">Uncharacterized protein</fullName>
    </submittedName>
</protein>
<accession>A0A367UAI6</accession>
<dbReference type="AlphaFoldDB" id="A0A367UAI6"/>
<dbReference type="EMBL" id="JPWA01000038">
    <property type="protein sequence ID" value="RCK04042.1"/>
    <property type="molecule type" value="Genomic_DNA"/>
</dbReference>
<dbReference type="RefSeq" id="WP_147250157.1">
    <property type="nucleotide sequence ID" value="NZ_JPWA01000038.1"/>
</dbReference>
<keyword evidence="2" id="KW-1185">Reference proteome</keyword>
<evidence type="ECO:0000313" key="2">
    <source>
        <dbReference type="Proteomes" id="UP000252419"/>
    </source>
</evidence>
<evidence type="ECO:0000313" key="1">
    <source>
        <dbReference type="EMBL" id="RCK04042.1"/>
    </source>
</evidence>
<name>A0A367UAI6_9PROT</name>
<proteinExistence type="predicted"/>
<sequence>MSEMNSDLLVVTENIVREFVLENLPYDRNKTAVLRDLEGMTGNDLLHTYLNWFARIVPSVPRHVHLSQSLLMNPLLSKYGREYGEIRFAIEKGISLQPFLSRSVRYGYDRTKGIAKNLRKRRDLDLMLNDWGIHHLHLSSCVEDDGFVARSDYILFAIFRANHAFLIDIRPHNEEHVWARKELFRAILKSWPDYDLIWRLEGIEAGGENADEDAEFAERHVALRQAGVVSPVVIDGSVYVGSGGLSTAGTSWHSGRWTATIRRDLANFFSRWFNAPGGVRSEVLAQGALLPDEVNFRFFIQNDGKYGALEKERGMFLKLGQIVF</sequence>
<reference evidence="1 2" key="1">
    <citation type="submission" date="2014-07" db="EMBL/GenBank/DDBJ databases">
        <title>Draft genome sequence of Thalassospira xianhensis P-4 (MCCC 1A02616).</title>
        <authorList>
            <person name="Lai Q."/>
            <person name="Shao Z."/>
        </authorList>
    </citation>
    <scope>NUCLEOTIDE SEQUENCE [LARGE SCALE GENOMIC DNA]</scope>
    <source>
        <strain evidence="1 2">MCCC 1A02616</strain>
    </source>
</reference>
<dbReference type="Proteomes" id="UP000252419">
    <property type="component" value="Unassembled WGS sequence"/>
</dbReference>
<organism evidence="1 2">
    <name type="scientific">Thalassospira xianhensis MCCC 1A02616</name>
    <dbReference type="NCBI Taxonomy" id="1177929"/>
    <lineage>
        <taxon>Bacteria</taxon>
        <taxon>Pseudomonadati</taxon>
        <taxon>Pseudomonadota</taxon>
        <taxon>Alphaproteobacteria</taxon>
        <taxon>Rhodospirillales</taxon>
        <taxon>Thalassospiraceae</taxon>
        <taxon>Thalassospira</taxon>
    </lineage>
</organism>
<gene>
    <name evidence="1" type="ORF">TH5_21835</name>
</gene>
<comment type="caution">
    <text evidence="1">The sequence shown here is derived from an EMBL/GenBank/DDBJ whole genome shotgun (WGS) entry which is preliminary data.</text>
</comment>